<dbReference type="GO" id="GO:0020037">
    <property type="term" value="F:heme binding"/>
    <property type="evidence" value="ECO:0007669"/>
    <property type="project" value="InterPro"/>
</dbReference>
<evidence type="ECO:0000313" key="8">
    <source>
        <dbReference type="EMBL" id="KAK7756322.1"/>
    </source>
</evidence>
<sequence>MGDIYNSAVKGHETFLKTDLMDFGVGDKGFIWESDPAKRREVAKKLFPAFSNKAIKSKEPTVHKYIDLFIAKMKELGCKGDGVDINEASKRSELLEMFLGSNFFGTVSHVSKKFPLLSIFSIFFISPKVLRAFPKVLKLNSEEVQRRIDNRGKTKHPDYVDFMLPPDANPPTTKKEKIHLEQVAFQLFIAGYDPIQITLNSAIFFLLKEPKIYAKLVKEIRGAFQHYDDINSDALVDLKFLHACVQETLRVHVTTITGLPRISPGANVDGVYVPKGVVCQISSFTAARNPRYFCDPTDFRPQRWLPSDHPETSFTLVERNAL</sequence>
<reference evidence="8 9" key="1">
    <citation type="submission" date="2024-02" db="EMBL/GenBank/DDBJ databases">
        <title>De novo assembly and annotation of 12 fungi associated with fruit tree decline syndrome in Ontario, Canada.</title>
        <authorList>
            <person name="Sulman M."/>
            <person name="Ellouze W."/>
            <person name="Ilyukhin E."/>
        </authorList>
    </citation>
    <scope>NUCLEOTIDE SEQUENCE [LARGE SCALE GENOMIC DNA]</scope>
    <source>
        <strain evidence="8 9">M11/M66-122</strain>
    </source>
</reference>
<dbReference type="EMBL" id="JAKJXP020000007">
    <property type="protein sequence ID" value="KAK7756322.1"/>
    <property type="molecule type" value="Genomic_DNA"/>
</dbReference>
<dbReference type="InterPro" id="IPR036396">
    <property type="entry name" value="Cyt_P450_sf"/>
</dbReference>
<dbReference type="AlphaFoldDB" id="A0AAN9V0G5"/>
<keyword evidence="9" id="KW-1185">Reference proteome</keyword>
<dbReference type="InterPro" id="IPR002401">
    <property type="entry name" value="Cyt_P450_E_grp-I"/>
</dbReference>
<evidence type="ECO:0008006" key="10">
    <source>
        <dbReference type="Google" id="ProtNLM"/>
    </source>
</evidence>
<comment type="cofactor">
    <cofactor evidence="1">
        <name>heme</name>
        <dbReference type="ChEBI" id="CHEBI:30413"/>
    </cofactor>
</comment>
<dbReference type="Gene3D" id="1.10.630.10">
    <property type="entry name" value="Cytochrome P450"/>
    <property type="match status" value="1"/>
</dbReference>
<keyword evidence="7" id="KW-0503">Monooxygenase</keyword>
<dbReference type="Proteomes" id="UP001320420">
    <property type="component" value="Unassembled WGS sequence"/>
</dbReference>
<dbReference type="GO" id="GO:0005506">
    <property type="term" value="F:iron ion binding"/>
    <property type="evidence" value="ECO:0007669"/>
    <property type="project" value="InterPro"/>
</dbReference>
<organism evidence="8 9">
    <name type="scientific">Diatrype stigma</name>
    <dbReference type="NCBI Taxonomy" id="117547"/>
    <lineage>
        <taxon>Eukaryota</taxon>
        <taxon>Fungi</taxon>
        <taxon>Dikarya</taxon>
        <taxon>Ascomycota</taxon>
        <taxon>Pezizomycotina</taxon>
        <taxon>Sordariomycetes</taxon>
        <taxon>Xylariomycetidae</taxon>
        <taxon>Xylariales</taxon>
        <taxon>Diatrypaceae</taxon>
        <taxon>Diatrype</taxon>
    </lineage>
</organism>
<name>A0AAN9V0G5_9PEZI</name>
<evidence type="ECO:0000256" key="6">
    <source>
        <dbReference type="ARBA" id="ARBA00023004"/>
    </source>
</evidence>
<dbReference type="InterPro" id="IPR050121">
    <property type="entry name" value="Cytochrome_P450_monoxygenase"/>
</dbReference>
<dbReference type="Pfam" id="PF00067">
    <property type="entry name" value="p450"/>
    <property type="match status" value="1"/>
</dbReference>
<evidence type="ECO:0000256" key="1">
    <source>
        <dbReference type="ARBA" id="ARBA00001971"/>
    </source>
</evidence>
<keyword evidence="4" id="KW-0479">Metal-binding</keyword>
<dbReference type="SUPFAM" id="SSF48264">
    <property type="entry name" value="Cytochrome P450"/>
    <property type="match status" value="1"/>
</dbReference>
<gene>
    <name evidence="8" type="ORF">SLS62_001548</name>
</gene>
<proteinExistence type="inferred from homology"/>
<dbReference type="GO" id="GO:0016705">
    <property type="term" value="F:oxidoreductase activity, acting on paired donors, with incorporation or reduction of molecular oxygen"/>
    <property type="evidence" value="ECO:0007669"/>
    <property type="project" value="InterPro"/>
</dbReference>
<dbReference type="GO" id="GO:0004497">
    <property type="term" value="F:monooxygenase activity"/>
    <property type="evidence" value="ECO:0007669"/>
    <property type="project" value="UniProtKB-KW"/>
</dbReference>
<comment type="caution">
    <text evidence="8">The sequence shown here is derived from an EMBL/GenBank/DDBJ whole genome shotgun (WGS) entry which is preliminary data.</text>
</comment>
<evidence type="ECO:0000256" key="7">
    <source>
        <dbReference type="ARBA" id="ARBA00023033"/>
    </source>
</evidence>
<evidence type="ECO:0000256" key="2">
    <source>
        <dbReference type="ARBA" id="ARBA00010617"/>
    </source>
</evidence>
<evidence type="ECO:0000256" key="3">
    <source>
        <dbReference type="ARBA" id="ARBA00022617"/>
    </source>
</evidence>
<evidence type="ECO:0000256" key="4">
    <source>
        <dbReference type="ARBA" id="ARBA00022723"/>
    </source>
</evidence>
<dbReference type="PANTHER" id="PTHR24305:SF29">
    <property type="entry name" value="BENZOATE-PARA-HYDROXYLASE"/>
    <property type="match status" value="1"/>
</dbReference>
<dbReference type="InterPro" id="IPR001128">
    <property type="entry name" value="Cyt_P450"/>
</dbReference>
<protein>
    <recommendedName>
        <fullName evidence="10">Cytochrome P450</fullName>
    </recommendedName>
</protein>
<keyword evidence="5" id="KW-0560">Oxidoreductase</keyword>
<dbReference type="PANTHER" id="PTHR24305">
    <property type="entry name" value="CYTOCHROME P450"/>
    <property type="match status" value="1"/>
</dbReference>
<evidence type="ECO:0000256" key="5">
    <source>
        <dbReference type="ARBA" id="ARBA00023002"/>
    </source>
</evidence>
<keyword evidence="6" id="KW-0408">Iron</keyword>
<accession>A0AAN9V0G5</accession>
<keyword evidence="3" id="KW-0349">Heme</keyword>
<comment type="similarity">
    <text evidence="2">Belongs to the cytochrome P450 family.</text>
</comment>
<evidence type="ECO:0000313" key="9">
    <source>
        <dbReference type="Proteomes" id="UP001320420"/>
    </source>
</evidence>
<dbReference type="PRINTS" id="PR00463">
    <property type="entry name" value="EP450I"/>
</dbReference>